<evidence type="ECO:0000313" key="7">
    <source>
        <dbReference type="EMBL" id="KAI7730087.1"/>
    </source>
</evidence>
<evidence type="ECO:0000259" key="6">
    <source>
        <dbReference type="PROSITE" id="PS51999"/>
    </source>
</evidence>
<keyword evidence="3" id="KW-0862">Zinc</keyword>
<keyword evidence="8" id="KW-1185">Reference proteome</keyword>
<evidence type="ECO:0000256" key="2">
    <source>
        <dbReference type="ARBA" id="ARBA00022771"/>
    </source>
</evidence>
<gene>
    <name evidence="7" type="ORF">M8C21_022055</name>
</gene>
<dbReference type="Proteomes" id="UP001206925">
    <property type="component" value="Unassembled WGS sequence"/>
</dbReference>
<evidence type="ECO:0000256" key="3">
    <source>
        <dbReference type="ARBA" id="ARBA00022833"/>
    </source>
</evidence>
<keyword evidence="5" id="KW-0472">Membrane</keyword>
<dbReference type="EMBL" id="JAMZMK010010844">
    <property type="protein sequence ID" value="KAI7730087.1"/>
    <property type="molecule type" value="Genomic_DNA"/>
</dbReference>
<comment type="caution">
    <text evidence="7">The sequence shown here is derived from an EMBL/GenBank/DDBJ whole genome shotgun (WGS) entry which is preliminary data.</text>
</comment>
<dbReference type="PROSITE" id="PS51999">
    <property type="entry name" value="ZF_GRF"/>
    <property type="match status" value="1"/>
</dbReference>
<keyword evidence="1" id="KW-0479">Metal-binding</keyword>
<keyword evidence="5" id="KW-1133">Transmembrane helix</keyword>
<sequence>MELCNCRREAILKTSWTNDKPGRRFYTCPLQNGCQYFNWFDPPMCERSTKIIPGLLRSKNRLEGEVTYLNTKLKRKNYIICCLVISLIFSKVIFGAAGYEGN</sequence>
<keyword evidence="2 4" id="KW-0863">Zinc-finger</keyword>
<name>A0AAD5BV82_AMBAR</name>
<dbReference type="GO" id="GO:0008270">
    <property type="term" value="F:zinc ion binding"/>
    <property type="evidence" value="ECO:0007669"/>
    <property type="project" value="UniProtKB-KW"/>
</dbReference>
<organism evidence="7 8">
    <name type="scientific">Ambrosia artemisiifolia</name>
    <name type="common">Common ragweed</name>
    <dbReference type="NCBI Taxonomy" id="4212"/>
    <lineage>
        <taxon>Eukaryota</taxon>
        <taxon>Viridiplantae</taxon>
        <taxon>Streptophyta</taxon>
        <taxon>Embryophyta</taxon>
        <taxon>Tracheophyta</taxon>
        <taxon>Spermatophyta</taxon>
        <taxon>Magnoliopsida</taxon>
        <taxon>eudicotyledons</taxon>
        <taxon>Gunneridae</taxon>
        <taxon>Pentapetalae</taxon>
        <taxon>asterids</taxon>
        <taxon>campanulids</taxon>
        <taxon>Asterales</taxon>
        <taxon>Asteraceae</taxon>
        <taxon>Asteroideae</taxon>
        <taxon>Heliantheae alliance</taxon>
        <taxon>Heliantheae</taxon>
        <taxon>Ambrosia</taxon>
    </lineage>
</organism>
<dbReference type="InterPro" id="IPR010666">
    <property type="entry name" value="Znf_GRF"/>
</dbReference>
<feature type="transmembrane region" description="Helical" evidence="5">
    <location>
        <begin position="78"/>
        <end position="99"/>
    </location>
</feature>
<evidence type="ECO:0000256" key="4">
    <source>
        <dbReference type="PROSITE-ProRule" id="PRU01343"/>
    </source>
</evidence>
<keyword evidence="5" id="KW-0812">Transmembrane</keyword>
<evidence type="ECO:0000313" key="8">
    <source>
        <dbReference type="Proteomes" id="UP001206925"/>
    </source>
</evidence>
<dbReference type="Pfam" id="PF06839">
    <property type="entry name" value="Zn_ribbon_GRF"/>
    <property type="match status" value="1"/>
</dbReference>
<protein>
    <recommendedName>
        <fullName evidence="6">GRF-type domain-containing protein</fullName>
    </recommendedName>
</protein>
<proteinExistence type="predicted"/>
<evidence type="ECO:0000256" key="5">
    <source>
        <dbReference type="SAM" id="Phobius"/>
    </source>
</evidence>
<accession>A0AAD5BV82</accession>
<dbReference type="AlphaFoldDB" id="A0AAD5BV82"/>
<feature type="domain" description="GRF-type" evidence="6">
    <location>
        <begin position="4"/>
        <end position="43"/>
    </location>
</feature>
<reference evidence="7" key="1">
    <citation type="submission" date="2022-06" db="EMBL/GenBank/DDBJ databases">
        <title>Uncovering the hologenomic basis of an extraordinary plant invasion.</title>
        <authorList>
            <person name="Bieker V.C."/>
            <person name="Martin M.D."/>
            <person name="Gilbert T."/>
            <person name="Hodgins K."/>
            <person name="Battlay P."/>
            <person name="Petersen B."/>
            <person name="Wilson J."/>
        </authorList>
    </citation>
    <scope>NUCLEOTIDE SEQUENCE</scope>
    <source>
        <strain evidence="7">AA19_3_7</strain>
        <tissue evidence="7">Leaf</tissue>
    </source>
</reference>
<dbReference type="PANTHER" id="PTHR33248">
    <property type="entry name" value="ZINC ION-BINDING PROTEIN"/>
    <property type="match status" value="1"/>
</dbReference>
<evidence type="ECO:0000256" key="1">
    <source>
        <dbReference type="ARBA" id="ARBA00022723"/>
    </source>
</evidence>